<dbReference type="EMBL" id="CAJVPT010003289">
    <property type="protein sequence ID" value="CAG8493899.1"/>
    <property type="molecule type" value="Genomic_DNA"/>
</dbReference>
<keyword evidence="2" id="KW-1185">Reference proteome</keyword>
<evidence type="ECO:0000313" key="2">
    <source>
        <dbReference type="Proteomes" id="UP000789525"/>
    </source>
</evidence>
<protein>
    <submittedName>
        <fullName evidence="1">7696_t:CDS:1</fullName>
    </submittedName>
</protein>
<dbReference type="Proteomes" id="UP000789525">
    <property type="component" value="Unassembled WGS sequence"/>
</dbReference>
<gene>
    <name evidence="1" type="ORF">ACOLOM_LOCUS2494</name>
</gene>
<evidence type="ECO:0000313" key="1">
    <source>
        <dbReference type="EMBL" id="CAG8493899.1"/>
    </source>
</evidence>
<comment type="caution">
    <text evidence="1">The sequence shown here is derived from an EMBL/GenBank/DDBJ whole genome shotgun (WGS) entry which is preliminary data.</text>
</comment>
<proteinExistence type="predicted"/>
<accession>A0ACA9KUA9</accession>
<organism evidence="1 2">
    <name type="scientific">Acaulospora colombiana</name>
    <dbReference type="NCBI Taxonomy" id="27376"/>
    <lineage>
        <taxon>Eukaryota</taxon>
        <taxon>Fungi</taxon>
        <taxon>Fungi incertae sedis</taxon>
        <taxon>Mucoromycota</taxon>
        <taxon>Glomeromycotina</taxon>
        <taxon>Glomeromycetes</taxon>
        <taxon>Diversisporales</taxon>
        <taxon>Acaulosporaceae</taxon>
        <taxon>Acaulospora</taxon>
    </lineage>
</organism>
<sequence length="236" mass="27775">MFRQLAQKLKARLSGNWAVLSNAESGIDSLRQYATATKRVSAKKAKSESEKKKAQKQPVIPALEFPKRPASPYNLFFTEYYKKKKDDSPNLKLTEIAKLGGDNWRNMPDDQKNVYNERYKKAKSQYDEEYQKWRESLSPKVIALENKRRRIEKAAGRSNQRPLKDPKAPKRPRSSYLQFAMENMAEYKDLKVTERSKAIAQKWKALSPDERKPFEELYVKEKERYNQELENYKKIA</sequence>
<name>A0ACA9KUA9_9GLOM</name>
<reference evidence="1" key="1">
    <citation type="submission" date="2021-06" db="EMBL/GenBank/DDBJ databases">
        <authorList>
            <person name="Kallberg Y."/>
            <person name="Tangrot J."/>
            <person name="Rosling A."/>
        </authorList>
    </citation>
    <scope>NUCLEOTIDE SEQUENCE</scope>
    <source>
        <strain evidence="1">CL356</strain>
    </source>
</reference>